<proteinExistence type="inferred from homology"/>
<feature type="compositionally biased region" description="Basic and acidic residues" evidence="7">
    <location>
        <begin position="427"/>
        <end position="444"/>
    </location>
</feature>
<keyword evidence="4" id="KW-0804">Transcription</keyword>
<dbReference type="Gene3D" id="1.10.10.2670">
    <property type="entry name" value="E3 ubiquitin-protein ligase"/>
    <property type="match status" value="1"/>
</dbReference>
<feature type="domain" description="OCEL" evidence="8">
    <location>
        <begin position="606"/>
        <end position="715"/>
    </location>
</feature>
<dbReference type="Gene3D" id="6.10.140.340">
    <property type="match status" value="1"/>
</dbReference>
<dbReference type="Proteomes" id="UP000694866">
    <property type="component" value="Unplaced"/>
</dbReference>
<reference evidence="11" key="2">
    <citation type="submission" date="2025-04" db="UniProtKB">
        <authorList>
            <consortium name="RefSeq"/>
        </authorList>
    </citation>
    <scope>IDENTIFICATION</scope>
    <source>
        <strain evidence="11">USDA-PBARC FA_bdor</strain>
        <tissue evidence="11">Whole organism</tissue>
    </source>
</reference>
<dbReference type="InterPro" id="IPR042065">
    <property type="entry name" value="E3_ELL-like"/>
</dbReference>
<gene>
    <name evidence="9" type="primary">Ell2</name>
    <name evidence="11" type="synonym">Su(Tpl)</name>
    <name evidence="9" type="ORF">g.64021</name>
</gene>
<feature type="compositionally biased region" description="Basic and acidic residues" evidence="7">
    <location>
        <begin position="532"/>
        <end position="563"/>
    </location>
</feature>
<keyword evidence="5" id="KW-0539">Nucleus</keyword>
<sequence length="737" mass="82730">MAALVAGVQYGLSSHNDFHENKSLIFVKLTDSAQRAIEDFLKNRNKTGQNPTIQFSGNEGQLSFPSSQSNHGSAGFTFTLSGNQDMEGPQGGFECIQQAGHRALQNLGALPCKMRIQANDDVYETTRHRMAAVDQNNKNKCTRVIKASGPDIGRRVKVKNTGRTIPPPPATSRHRETTSIPSSMSQSSRLMPSSAMPRSHAPTHPSNPSSHPTINSTSNSSPSYKPITSSNPPVRYQPEKKNSELCRRPLRERLIHVLALRPYKKPELYDRLNREGLKDRERSAITNILKQITSMKDNAYVLQRHVWNDVQEDWPFYTEQDRATLKRRKPQNLTPPGSSDCSSGSGTSPNSTHPGSPPAIIAPPPNLKRPGYHQGSDGITTKRLRISHYRKPEPTSATSGSSANRENTRTPNISSENVIKNENNWDISRHQQRERNDNRPERSTNSETTSGITNNLTNVNYVKNKSSTTPTSDIEEVMLQSSARYNQEIIPSSAATSRNQLQSNYKMSVSDNSDYKPTTSGSYRASPGGNGGRKDDRGRNDKERDMRREREQHDKVEQCERDNSASGGNSCNELSGVGASNLTASSTTPHSSSPGVTSGDAEESPIDWAVEFPPIRTPEEKVRYKAIWTREHPAYMEMYDRIAKEVTLIHHLNALKEKELEKGNKEKAKAISQQIHAQYYHVRSEHSIRRKKYNELHAKLTQIKDMVEDWDLRLINREDTGMGSCDDHIRNDDRLRY</sequence>
<evidence type="ECO:0000313" key="10">
    <source>
        <dbReference type="Proteomes" id="UP000694866"/>
    </source>
</evidence>
<feature type="compositionally biased region" description="Polar residues" evidence="7">
    <location>
        <begin position="507"/>
        <end position="523"/>
    </location>
</feature>
<feature type="compositionally biased region" description="Low complexity" evidence="7">
    <location>
        <begin position="583"/>
        <end position="599"/>
    </location>
</feature>
<dbReference type="InterPro" id="IPR031176">
    <property type="entry name" value="ELL/occludin"/>
</dbReference>
<dbReference type="CTD" id="40171"/>
<dbReference type="GO" id="GO:0008023">
    <property type="term" value="C:transcription elongation factor complex"/>
    <property type="evidence" value="ECO:0007669"/>
    <property type="project" value="InterPro"/>
</dbReference>
<evidence type="ECO:0000259" key="8">
    <source>
        <dbReference type="PROSITE" id="PS51980"/>
    </source>
</evidence>
<dbReference type="GO" id="GO:0006368">
    <property type="term" value="P:transcription elongation by RNA polymerase II"/>
    <property type="evidence" value="ECO:0007669"/>
    <property type="project" value="InterPro"/>
</dbReference>
<dbReference type="AlphaFoldDB" id="A0A0C9R9U0"/>
<dbReference type="GeneID" id="105270544"/>
<evidence type="ECO:0000313" key="11">
    <source>
        <dbReference type="RefSeq" id="XP_011309869.1"/>
    </source>
</evidence>
<evidence type="ECO:0000256" key="3">
    <source>
        <dbReference type="ARBA" id="ARBA00023015"/>
    </source>
</evidence>
<evidence type="ECO:0000256" key="6">
    <source>
        <dbReference type="PROSITE-ProRule" id="PRU01324"/>
    </source>
</evidence>
<feature type="compositionally biased region" description="Polar residues" evidence="7">
    <location>
        <begin position="395"/>
        <end position="426"/>
    </location>
</feature>
<dbReference type="OrthoDB" id="6284217at2759"/>
<dbReference type="PANTHER" id="PTHR23288">
    <property type="entry name" value="OCCLUDIN AND RNA POLYMERASE II ELONGATION FACTOR ELL"/>
    <property type="match status" value="1"/>
</dbReference>
<feature type="region of interest" description="Disordered" evidence="7">
    <location>
        <begin position="148"/>
        <end position="244"/>
    </location>
</feature>
<feature type="compositionally biased region" description="Polar residues" evidence="7">
    <location>
        <begin position="564"/>
        <end position="582"/>
    </location>
</feature>
<dbReference type="EMBL" id="GBYB01009702">
    <property type="protein sequence ID" value="JAG79469.1"/>
    <property type="molecule type" value="Transcribed_RNA"/>
</dbReference>
<dbReference type="SUPFAM" id="SSF46785">
    <property type="entry name" value="Winged helix' DNA-binding domain"/>
    <property type="match status" value="1"/>
</dbReference>
<feature type="compositionally biased region" description="Pro residues" evidence="7">
    <location>
        <begin position="355"/>
        <end position="367"/>
    </location>
</feature>
<evidence type="ECO:0000256" key="7">
    <source>
        <dbReference type="SAM" id="MobiDB-lite"/>
    </source>
</evidence>
<feature type="region of interest" description="Disordered" evidence="7">
    <location>
        <begin position="322"/>
        <end position="473"/>
    </location>
</feature>
<name>A0A0C9R9U0_9HYME</name>
<dbReference type="GO" id="GO:0000987">
    <property type="term" value="F:cis-regulatory region sequence-specific DNA binding"/>
    <property type="evidence" value="ECO:0007669"/>
    <property type="project" value="TreeGrafter"/>
</dbReference>
<dbReference type="GO" id="GO:0003746">
    <property type="term" value="F:translation elongation factor activity"/>
    <property type="evidence" value="ECO:0007669"/>
    <property type="project" value="UniProtKB-KW"/>
</dbReference>
<dbReference type="RefSeq" id="XP_011309869.1">
    <property type="nucleotide sequence ID" value="XM_011311567.1"/>
</dbReference>
<dbReference type="KEGG" id="fas:105270544"/>
<keyword evidence="10" id="KW-1185">Reference proteome</keyword>
<feature type="compositionally biased region" description="Low complexity" evidence="7">
    <location>
        <begin position="179"/>
        <end position="223"/>
    </location>
</feature>
<protein>
    <submittedName>
        <fullName evidence="9">Ell2 protein</fullName>
    </submittedName>
    <submittedName>
        <fullName evidence="11">RNA polymerase II elongation factor Ell isoform X1</fullName>
    </submittedName>
</protein>
<feature type="compositionally biased region" description="Low complexity" evidence="7">
    <location>
        <begin position="334"/>
        <end position="354"/>
    </location>
</feature>
<dbReference type="GO" id="GO:0042795">
    <property type="term" value="P:snRNA transcription by RNA polymerase II"/>
    <property type="evidence" value="ECO:0007669"/>
    <property type="project" value="TreeGrafter"/>
</dbReference>
<keyword evidence="3" id="KW-0805">Transcription regulation</keyword>
<dbReference type="InterPro" id="IPR010844">
    <property type="entry name" value="Occludin_ELL"/>
</dbReference>
<evidence type="ECO:0000256" key="1">
    <source>
        <dbReference type="ARBA" id="ARBA00004123"/>
    </source>
</evidence>
<dbReference type="PANTHER" id="PTHR23288:SF17">
    <property type="entry name" value="RNA POLYMERASE II ELONGATION FACTOR ELL"/>
    <property type="match status" value="1"/>
</dbReference>
<feature type="region of interest" description="Disordered" evidence="7">
    <location>
        <begin position="507"/>
        <end position="603"/>
    </location>
</feature>
<reference evidence="9" key="1">
    <citation type="submission" date="2015-01" db="EMBL/GenBank/DDBJ databases">
        <title>Transcriptome Assembly of Fopius arisanus.</title>
        <authorList>
            <person name="Geib S."/>
        </authorList>
    </citation>
    <scope>NUCLEOTIDE SEQUENCE</scope>
</reference>
<dbReference type="PROSITE" id="PS51980">
    <property type="entry name" value="OCEL"/>
    <property type="match status" value="1"/>
</dbReference>
<dbReference type="InterPro" id="IPR019464">
    <property type="entry name" value="ELL_N"/>
</dbReference>
<keyword evidence="11" id="KW-0648">Protein biosynthesis</keyword>
<evidence type="ECO:0000256" key="4">
    <source>
        <dbReference type="ARBA" id="ARBA00023163"/>
    </source>
</evidence>
<evidence type="ECO:0000256" key="2">
    <source>
        <dbReference type="ARBA" id="ARBA00009171"/>
    </source>
</evidence>
<dbReference type="InterPro" id="IPR036390">
    <property type="entry name" value="WH_DNA-bd_sf"/>
</dbReference>
<organism evidence="9">
    <name type="scientific">Fopius arisanus</name>
    <dbReference type="NCBI Taxonomy" id="64838"/>
    <lineage>
        <taxon>Eukaryota</taxon>
        <taxon>Metazoa</taxon>
        <taxon>Ecdysozoa</taxon>
        <taxon>Arthropoda</taxon>
        <taxon>Hexapoda</taxon>
        <taxon>Insecta</taxon>
        <taxon>Pterygota</taxon>
        <taxon>Neoptera</taxon>
        <taxon>Endopterygota</taxon>
        <taxon>Hymenoptera</taxon>
        <taxon>Apocrita</taxon>
        <taxon>Ichneumonoidea</taxon>
        <taxon>Braconidae</taxon>
        <taxon>Opiinae</taxon>
        <taxon>Fopius</taxon>
    </lineage>
</organism>
<keyword evidence="11" id="KW-0251">Elongation factor</keyword>
<dbReference type="SUPFAM" id="SSF144292">
    <property type="entry name" value="occludin/ELL-like"/>
    <property type="match status" value="1"/>
</dbReference>
<dbReference type="GO" id="GO:0032968">
    <property type="term" value="P:positive regulation of transcription elongation by RNA polymerase II"/>
    <property type="evidence" value="ECO:0007669"/>
    <property type="project" value="TreeGrafter"/>
</dbReference>
<comment type="similarity">
    <text evidence="2 6">Belongs to the ELL/occludin family.</text>
</comment>
<accession>A0A0C9R9U0</accession>
<dbReference type="Pfam" id="PF07303">
    <property type="entry name" value="Occludin_ELL"/>
    <property type="match status" value="1"/>
</dbReference>
<evidence type="ECO:0000256" key="5">
    <source>
        <dbReference type="ARBA" id="ARBA00023242"/>
    </source>
</evidence>
<evidence type="ECO:0000313" key="9">
    <source>
        <dbReference type="EMBL" id="JAG79469.1"/>
    </source>
</evidence>
<comment type="subcellular location">
    <subcellularLocation>
        <location evidence="1">Nucleus</location>
    </subcellularLocation>
</comment>
<accession>A0A9R1U632</accession>
<feature type="compositionally biased region" description="Polar residues" evidence="7">
    <location>
        <begin position="445"/>
        <end position="472"/>
    </location>
</feature>
<dbReference type="Pfam" id="PF10390">
    <property type="entry name" value="ELL"/>
    <property type="match status" value="1"/>
</dbReference>